<dbReference type="NCBIfam" id="TIGR00722">
    <property type="entry name" value="ttdA_fumA_fumB"/>
    <property type="match status" value="1"/>
</dbReference>
<dbReference type="PANTHER" id="PTHR30389:SF17">
    <property type="entry name" value="L(+)-TARTRATE DEHYDRATASE SUBUNIT ALPHA-RELATED"/>
    <property type="match status" value="1"/>
</dbReference>
<dbReference type="RefSeq" id="WP_108308037.1">
    <property type="nucleotide sequence ID" value="NZ_CP020921.1"/>
</dbReference>
<name>A0A2R4VYP2_THEAF</name>
<dbReference type="InterPro" id="IPR004646">
    <property type="entry name" value="Fe-S_hydro-lyase_TtdA-typ_cat"/>
</dbReference>
<dbReference type="GO" id="GO:0046872">
    <property type="term" value="F:metal ion binding"/>
    <property type="evidence" value="ECO:0007669"/>
    <property type="project" value="UniProtKB-KW"/>
</dbReference>
<evidence type="ECO:0000256" key="1">
    <source>
        <dbReference type="ARBA" id="ARBA00008876"/>
    </source>
</evidence>
<evidence type="ECO:0000256" key="5">
    <source>
        <dbReference type="ARBA" id="ARBA00023014"/>
    </source>
</evidence>
<organism evidence="8 9">
    <name type="scientific">Thermodesulfobium acidiphilum</name>
    <dbReference type="NCBI Taxonomy" id="1794699"/>
    <lineage>
        <taxon>Bacteria</taxon>
        <taxon>Pseudomonadati</taxon>
        <taxon>Thermodesulfobiota</taxon>
        <taxon>Thermodesulfobiia</taxon>
        <taxon>Thermodesulfobiales</taxon>
        <taxon>Thermodesulfobiaceae</taxon>
        <taxon>Thermodesulfobium</taxon>
    </lineage>
</organism>
<evidence type="ECO:0000313" key="9">
    <source>
        <dbReference type="Proteomes" id="UP000244792"/>
    </source>
</evidence>
<dbReference type="AlphaFoldDB" id="A0A2R4VYP2"/>
<dbReference type="GO" id="GO:0016829">
    <property type="term" value="F:lyase activity"/>
    <property type="evidence" value="ECO:0007669"/>
    <property type="project" value="UniProtKB-KW"/>
</dbReference>
<protein>
    <submittedName>
        <fullName evidence="8">Fumarate hydratase subunit alpha</fullName>
    </submittedName>
</protein>
<dbReference type="OrthoDB" id="9798978at2"/>
<proteinExistence type="inferred from homology"/>
<evidence type="ECO:0000259" key="7">
    <source>
        <dbReference type="Pfam" id="PF05681"/>
    </source>
</evidence>
<dbReference type="InterPro" id="IPR051208">
    <property type="entry name" value="Class-I_Fumarase/Tartrate_DH"/>
</dbReference>
<keyword evidence="6" id="KW-0456">Lyase</keyword>
<evidence type="ECO:0000256" key="6">
    <source>
        <dbReference type="ARBA" id="ARBA00023239"/>
    </source>
</evidence>
<gene>
    <name evidence="8" type="ORF">TDSAC_0183</name>
</gene>
<keyword evidence="4" id="KW-0408">Iron</keyword>
<dbReference type="KEGG" id="taci:TDSAC_0183"/>
<keyword evidence="3" id="KW-0479">Metal-binding</keyword>
<evidence type="ECO:0000313" key="8">
    <source>
        <dbReference type="EMBL" id="AWB09570.1"/>
    </source>
</evidence>
<keyword evidence="9" id="KW-1185">Reference proteome</keyword>
<dbReference type="GO" id="GO:0051539">
    <property type="term" value="F:4 iron, 4 sulfur cluster binding"/>
    <property type="evidence" value="ECO:0007669"/>
    <property type="project" value="UniProtKB-KW"/>
</dbReference>
<accession>A0A2R4VYP2</accession>
<sequence>MRDLSVELIEDAVKELVMDANYNAPEDVKKAFDIALEREESEVGKKIFLEFKENHKLASREKLGICQDTGLAVVFLYIGQDVHLVGKDIYDAINRGVERGYAEGYLRKSTCDPFTRKNLGTNTPAIVHVKFIPGDKVKIVVMPKGGGAENMSALKMFAPSAGLEGVMDFVVETVEKAGPNPCPPTIVGVGVGGNFEYVAFLAKRALLRPVGSKNPDRRLSRIEEELLERINKLGIGPMGLGGRITSLAVHLEVEPCHIASLPVAVNIECNAHRHKSIEL</sequence>
<dbReference type="EMBL" id="CP020921">
    <property type="protein sequence ID" value="AWB09570.1"/>
    <property type="molecule type" value="Genomic_DNA"/>
</dbReference>
<dbReference type="Pfam" id="PF05681">
    <property type="entry name" value="Fumerase"/>
    <property type="match status" value="1"/>
</dbReference>
<dbReference type="Proteomes" id="UP000244792">
    <property type="component" value="Chromosome"/>
</dbReference>
<comment type="similarity">
    <text evidence="1">Belongs to the class-I fumarase family.</text>
</comment>
<evidence type="ECO:0000256" key="3">
    <source>
        <dbReference type="ARBA" id="ARBA00022723"/>
    </source>
</evidence>
<keyword evidence="2" id="KW-0004">4Fe-4S</keyword>
<evidence type="ECO:0000256" key="4">
    <source>
        <dbReference type="ARBA" id="ARBA00023004"/>
    </source>
</evidence>
<feature type="domain" description="Fe-S hydro-lyase tartrate dehydratase alpha-type catalytic" evidence="7">
    <location>
        <begin position="11"/>
        <end position="277"/>
    </location>
</feature>
<evidence type="ECO:0000256" key="2">
    <source>
        <dbReference type="ARBA" id="ARBA00022485"/>
    </source>
</evidence>
<dbReference type="NCBIfam" id="NF004885">
    <property type="entry name" value="PRK06246.1"/>
    <property type="match status" value="1"/>
</dbReference>
<reference evidence="8 9" key="1">
    <citation type="submission" date="2017-04" db="EMBL/GenBank/DDBJ databases">
        <title>Genomic insights into metabolism of Thermodesulfobium acidiphilum.</title>
        <authorList>
            <person name="Toshchakov S.V."/>
            <person name="Frolov E.N."/>
            <person name="Kublanov I.V."/>
            <person name="Samarov N.I."/>
            <person name="Novikov A."/>
            <person name="Lebedinsky A.V."/>
            <person name="Bonch-Osmolovskaya E.A."/>
            <person name="Chernyh N.A."/>
        </authorList>
    </citation>
    <scope>NUCLEOTIDE SEQUENCE [LARGE SCALE GENOMIC DNA]</scope>
    <source>
        <strain evidence="8 9">3127-1</strain>
    </source>
</reference>
<dbReference type="PANTHER" id="PTHR30389">
    <property type="entry name" value="FUMARATE HYDRATASE-RELATED"/>
    <property type="match status" value="1"/>
</dbReference>
<keyword evidence="5" id="KW-0411">Iron-sulfur</keyword>